<dbReference type="EMBL" id="JBELQB010000011">
    <property type="protein sequence ID" value="MFL9838604.1"/>
    <property type="molecule type" value="Genomic_DNA"/>
</dbReference>
<organism evidence="3 4">
    <name type="scientific">Flavobacterium rhizophilum</name>
    <dbReference type="NCBI Taxonomy" id="3163296"/>
    <lineage>
        <taxon>Bacteria</taxon>
        <taxon>Pseudomonadati</taxon>
        <taxon>Bacteroidota</taxon>
        <taxon>Flavobacteriia</taxon>
        <taxon>Flavobacteriales</taxon>
        <taxon>Flavobacteriaceae</taxon>
        <taxon>Flavobacterium</taxon>
    </lineage>
</organism>
<dbReference type="Proteomes" id="UP001629059">
    <property type="component" value="Unassembled WGS sequence"/>
</dbReference>
<evidence type="ECO:0000313" key="3">
    <source>
        <dbReference type="EMBL" id="MFL9838604.1"/>
    </source>
</evidence>
<dbReference type="SUPFAM" id="SSF52540">
    <property type="entry name" value="P-loop containing nucleoside triphosphate hydrolases"/>
    <property type="match status" value="1"/>
</dbReference>
<dbReference type="InterPro" id="IPR027417">
    <property type="entry name" value="P-loop_NTPase"/>
</dbReference>
<evidence type="ECO:0000313" key="4">
    <source>
        <dbReference type="Proteomes" id="UP001629059"/>
    </source>
</evidence>
<dbReference type="InterPro" id="IPR041685">
    <property type="entry name" value="AAA_GajA/Old/RecF-like"/>
</dbReference>
<feature type="domain" description="Endonuclease GajA/Old nuclease/RecF-like AAA" evidence="1">
    <location>
        <begin position="1"/>
        <end position="195"/>
    </location>
</feature>
<gene>
    <name evidence="3" type="ORF">ABS768_13905</name>
</gene>
<protein>
    <submittedName>
        <fullName evidence="3">TOPRIM nucleotidyl transferase/hydrolase domain-containing protein</fullName>
    </submittedName>
</protein>
<sequence length="518" mass="60136">MKIRKLKALNFKRFETLDIDFEDNLNVLIGDNESGKSSILLAIDLVLSGSRSKVETLGLDSLFNFNTINNFFSSNQYSSLPQLTIEIYFSELNDPYFHGRNNLDNTDCYGLYMVCEPKDELSAEIIEILSQNNQNFPFEYYSISFHTFAGQAYSGFKKYFKHLLLDNTQINNEYATKSYIKTLYNNYTSIAEKNRHSNKYRYYKNEFRERVLNDLNSKTGPFAFSIKNNSKSNLESDLTITENDIDIDNRGKGRQCFIKTEFALQKKGTEIDFILLEEPENHLSHSHMKKLINRINDSKNKQIFIATHNSLISTRLDLRNTTLLNSSSNKSISLKSLKEDTAKFFMKAPDNNILEYILSEKVILVEGDSEYIMMNRFCEIVLKNPPEEYGIHIISVGGTSFKRYLDVAVLLDIKTLVIRDNDENYQVNCVERYSKYLSDKIKVFSEEDNSISTFEISMYNNNTELCEELFSKGRKTLTTLEYMLSEKADCAFRILDKKHDSIKVPQYIKNGILWLTKE</sequence>
<dbReference type="RefSeq" id="WP_408075556.1">
    <property type="nucleotide sequence ID" value="NZ_JBELQB010000011.1"/>
</dbReference>
<dbReference type="InterPro" id="IPR051396">
    <property type="entry name" value="Bact_Antivir_Def_Nuclease"/>
</dbReference>
<keyword evidence="3" id="KW-0808">Transferase</keyword>
<feature type="domain" description="OLD protein-like TOPRIM" evidence="2">
    <location>
        <begin position="358"/>
        <end position="422"/>
    </location>
</feature>
<dbReference type="CDD" id="cd01026">
    <property type="entry name" value="TOPRIM_OLD"/>
    <property type="match status" value="1"/>
</dbReference>
<dbReference type="Gene3D" id="3.40.50.300">
    <property type="entry name" value="P-loop containing nucleotide triphosphate hydrolases"/>
    <property type="match status" value="1"/>
</dbReference>
<accession>A0ABW8YED7</accession>
<evidence type="ECO:0000259" key="2">
    <source>
        <dbReference type="Pfam" id="PF20469"/>
    </source>
</evidence>
<dbReference type="InterPro" id="IPR034139">
    <property type="entry name" value="TOPRIM_OLD"/>
</dbReference>
<name>A0ABW8YED7_9FLAO</name>
<reference evidence="3 4" key="1">
    <citation type="submission" date="2024-06" db="EMBL/GenBank/DDBJ databases">
        <authorList>
            <person name="Kaempfer P."/>
            <person name="Viver T."/>
        </authorList>
    </citation>
    <scope>NUCLEOTIDE SEQUENCE [LARGE SCALE GENOMIC DNA]</scope>
    <source>
        <strain evidence="3 4">ST-75</strain>
    </source>
</reference>
<keyword evidence="4" id="KW-1185">Reference proteome</keyword>
<dbReference type="Pfam" id="PF13175">
    <property type="entry name" value="AAA_15"/>
    <property type="match status" value="1"/>
</dbReference>
<evidence type="ECO:0000259" key="1">
    <source>
        <dbReference type="Pfam" id="PF13175"/>
    </source>
</evidence>
<dbReference type="Pfam" id="PF20469">
    <property type="entry name" value="OLD-like_TOPRIM"/>
    <property type="match status" value="1"/>
</dbReference>
<dbReference type="GO" id="GO:0016740">
    <property type="term" value="F:transferase activity"/>
    <property type="evidence" value="ECO:0007669"/>
    <property type="project" value="UniProtKB-KW"/>
</dbReference>
<dbReference type="PANTHER" id="PTHR43581:SF4">
    <property type="entry name" value="ATP_GTP PHOSPHATASE"/>
    <property type="match status" value="1"/>
</dbReference>
<proteinExistence type="predicted"/>
<dbReference type="PANTHER" id="PTHR43581">
    <property type="entry name" value="ATP/GTP PHOSPHATASE"/>
    <property type="match status" value="1"/>
</dbReference>
<comment type="caution">
    <text evidence="3">The sequence shown here is derived from an EMBL/GenBank/DDBJ whole genome shotgun (WGS) entry which is preliminary data.</text>
</comment>